<dbReference type="CDD" id="cd16449">
    <property type="entry name" value="RING-HC"/>
    <property type="match status" value="1"/>
</dbReference>
<feature type="domain" description="BEACH" evidence="4">
    <location>
        <begin position="1920"/>
        <end position="2227"/>
    </location>
</feature>
<dbReference type="PROSITE" id="PS51783">
    <property type="entry name" value="PH_BEACH"/>
    <property type="match status" value="1"/>
</dbReference>
<keyword evidence="1 3" id="KW-0853">WD repeat</keyword>
<dbReference type="EMBL" id="JH159155">
    <property type="protein sequence ID" value="EGZ16167.1"/>
    <property type="molecule type" value="Genomic_DNA"/>
</dbReference>
<feature type="repeat" description="WD" evidence="3">
    <location>
        <begin position="2697"/>
        <end position="2724"/>
    </location>
</feature>
<organism evidence="6 7">
    <name type="scientific">Phytophthora sojae (strain P6497)</name>
    <name type="common">Soybean stem and root rot agent</name>
    <name type="synonym">Phytophthora megasperma f. sp. glycines</name>
    <dbReference type="NCBI Taxonomy" id="1094619"/>
    <lineage>
        <taxon>Eukaryota</taxon>
        <taxon>Sar</taxon>
        <taxon>Stramenopiles</taxon>
        <taxon>Oomycota</taxon>
        <taxon>Peronosporomycetes</taxon>
        <taxon>Peronosporales</taxon>
        <taxon>Peronosporaceae</taxon>
        <taxon>Phytophthora</taxon>
    </lineage>
</organism>
<gene>
    <name evidence="6" type="ORF">PHYSODRAFT_560674</name>
</gene>
<dbReference type="KEGG" id="psoj:PHYSODRAFT_560674"/>
<dbReference type="InterPro" id="IPR011993">
    <property type="entry name" value="PH-like_dom_sf"/>
</dbReference>
<dbReference type="InterPro" id="IPR013320">
    <property type="entry name" value="ConA-like_dom_sf"/>
</dbReference>
<accession>G4ZQR6</accession>
<evidence type="ECO:0000313" key="6">
    <source>
        <dbReference type="EMBL" id="EGZ16167.1"/>
    </source>
</evidence>
<dbReference type="PANTHER" id="PTHR46108">
    <property type="entry name" value="BLUE CHEESE"/>
    <property type="match status" value="1"/>
</dbReference>
<evidence type="ECO:0000259" key="5">
    <source>
        <dbReference type="PROSITE" id="PS51783"/>
    </source>
</evidence>
<dbReference type="RefSeq" id="XP_009529916.1">
    <property type="nucleotide sequence ID" value="XM_009531621.1"/>
</dbReference>
<dbReference type="InterPro" id="IPR036322">
    <property type="entry name" value="WD40_repeat_dom_sf"/>
</dbReference>
<evidence type="ECO:0000256" key="1">
    <source>
        <dbReference type="ARBA" id="ARBA00022574"/>
    </source>
</evidence>
<dbReference type="InterPro" id="IPR001680">
    <property type="entry name" value="WD40_rpt"/>
</dbReference>
<name>G4ZQR6_PHYSP</name>
<dbReference type="STRING" id="1094619.G4ZQR6"/>
<evidence type="ECO:0008006" key="8">
    <source>
        <dbReference type="Google" id="ProtNLM"/>
    </source>
</evidence>
<evidence type="ECO:0000256" key="2">
    <source>
        <dbReference type="ARBA" id="ARBA00022737"/>
    </source>
</evidence>
<reference evidence="6 7" key="1">
    <citation type="journal article" date="2006" name="Science">
        <title>Phytophthora genome sequences uncover evolutionary origins and mechanisms of pathogenesis.</title>
        <authorList>
            <person name="Tyler B.M."/>
            <person name="Tripathy S."/>
            <person name="Zhang X."/>
            <person name="Dehal P."/>
            <person name="Jiang R.H."/>
            <person name="Aerts A."/>
            <person name="Arredondo F.D."/>
            <person name="Baxter L."/>
            <person name="Bensasson D."/>
            <person name="Beynon J.L."/>
            <person name="Chapman J."/>
            <person name="Damasceno C.M."/>
            <person name="Dorrance A.E."/>
            <person name="Dou D."/>
            <person name="Dickerman A.W."/>
            <person name="Dubchak I.L."/>
            <person name="Garbelotto M."/>
            <person name="Gijzen M."/>
            <person name="Gordon S.G."/>
            <person name="Govers F."/>
            <person name="Grunwald N.J."/>
            <person name="Huang W."/>
            <person name="Ivors K.L."/>
            <person name="Jones R.W."/>
            <person name="Kamoun S."/>
            <person name="Krampis K."/>
            <person name="Lamour K.H."/>
            <person name="Lee M.K."/>
            <person name="McDonald W.H."/>
            <person name="Medina M."/>
            <person name="Meijer H.J."/>
            <person name="Nordberg E.K."/>
            <person name="Maclean D.J."/>
            <person name="Ospina-Giraldo M.D."/>
            <person name="Morris P.F."/>
            <person name="Phuntumart V."/>
            <person name="Putnam N.H."/>
            <person name="Rash S."/>
            <person name="Rose J.K."/>
            <person name="Sakihama Y."/>
            <person name="Salamov A.A."/>
            <person name="Savidor A."/>
            <person name="Scheuring C.F."/>
            <person name="Smith B.M."/>
            <person name="Sobral B.W."/>
            <person name="Terry A."/>
            <person name="Torto-Alalibo T.A."/>
            <person name="Win J."/>
            <person name="Xu Z."/>
            <person name="Zhang H."/>
            <person name="Grigoriev I.V."/>
            <person name="Rokhsar D.S."/>
            <person name="Boore J.L."/>
        </authorList>
    </citation>
    <scope>NUCLEOTIDE SEQUENCE [LARGE SCALE GENOMIC DNA]</scope>
    <source>
        <strain evidence="6 7">P6497</strain>
    </source>
</reference>
<dbReference type="Pfam" id="PF14844">
    <property type="entry name" value="PH_BEACH"/>
    <property type="match status" value="1"/>
</dbReference>
<dbReference type="SUPFAM" id="SSF49899">
    <property type="entry name" value="Concanavalin A-like lectins/glucanases"/>
    <property type="match status" value="1"/>
</dbReference>
<dbReference type="Pfam" id="PF02138">
    <property type="entry name" value="Beach"/>
    <property type="match status" value="1"/>
</dbReference>
<dbReference type="Gene3D" id="2.60.120.200">
    <property type="match status" value="1"/>
</dbReference>
<dbReference type="InParanoid" id="G4ZQR6"/>
<dbReference type="SUPFAM" id="SSF50729">
    <property type="entry name" value="PH domain-like"/>
    <property type="match status" value="1"/>
</dbReference>
<dbReference type="CDD" id="cd06071">
    <property type="entry name" value="Beach"/>
    <property type="match status" value="1"/>
</dbReference>
<dbReference type="Gene3D" id="1.10.1540.10">
    <property type="entry name" value="BEACH domain"/>
    <property type="match status" value="1"/>
</dbReference>
<dbReference type="SMART" id="SM00320">
    <property type="entry name" value="WD40"/>
    <property type="match status" value="3"/>
</dbReference>
<dbReference type="SUPFAM" id="SSF50978">
    <property type="entry name" value="WD40 repeat-like"/>
    <property type="match status" value="1"/>
</dbReference>
<dbReference type="PANTHER" id="PTHR46108:SF4">
    <property type="entry name" value="BLUE CHEESE"/>
    <property type="match status" value="1"/>
</dbReference>
<dbReference type="SUPFAM" id="SSF57850">
    <property type="entry name" value="RING/U-box"/>
    <property type="match status" value="1"/>
</dbReference>
<dbReference type="PROSITE" id="PS50197">
    <property type="entry name" value="BEACH"/>
    <property type="match status" value="1"/>
</dbReference>
<dbReference type="Pfam" id="PF00400">
    <property type="entry name" value="WD40"/>
    <property type="match status" value="1"/>
</dbReference>
<dbReference type="Gene3D" id="2.130.10.10">
    <property type="entry name" value="YVTN repeat-like/Quinoprotein amine dehydrogenase"/>
    <property type="match status" value="2"/>
</dbReference>
<dbReference type="SMART" id="SM01026">
    <property type="entry name" value="Beach"/>
    <property type="match status" value="1"/>
</dbReference>
<dbReference type="Proteomes" id="UP000002640">
    <property type="component" value="Unassembled WGS sequence"/>
</dbReference>
<dbReference type="Gene3D" id="2.30.29.30">
    <property type="entry name" value="Pleckstrin-homology domain (PH domain)/Phosphotyrosine-binding domain (PTB)"/>
    <property type="match status" value="1"/>
</dbReference>
<dbReference type="PROSITE" id="PS50082">
    <property type="entry name" value="WD_REPEATS_2"/>
    <property type="match status" value="1"/>
</dbReference>
<dbReference type="CDD" id="cd01201">
    <property type="entry name" value="PH_BEACH"/>
    <property type="match status" value="1"/>
</dbReference>
<dbReference type="InterPro" id="IPR023362">
    <property type="entry name" value="PH-BEACH_dom"/>
</dbReference>
<evidence type="ECO:0000259" key="4">
    <source>
        <dbReference type="PROSITE" id="PS50197"/>
    </source>
</evidence>
<sequence length="2738" mass="303530">MLLCLCRDRSLQSRKSMKKERMLSIVQNSTDAQPRHENTAASTTTPVSSLLRLLVKLTSVTFERTEGAPAVAFDVSKDGFGCLQIPDVNVRVISPVEAASATSSSLPSFSHNSKIWPPPDGYSVMVWFRVDSFERKDEREKLYRECFLSNTCIHCGGMVQDEYVLKCSHRACRGCIEALLNCGGECAVCNPPIFYLFRLRSIDGKSVTEAFIKGGKLYMRTSSSRASVYQFTHAPINTRQWHHVVITHAKQRFQSSMVSCYLNGILQENVKISYPSSITGSQPLSGLVGIPSQARRCSSAKWILGPFYLLDLPISAPVVNAVFAAGPSYDKLYSGVAGNNEIGVTYDHLRIPNMVMLDSYLWDPVRSLIDSVDVERGGRNKLLRRSLSLASAASSTAAAIVQDIKSSANVFARIPTSVPMIHIPVPSERIVVAYSARNAVEKELTIVPSSKLDGRPTGHLMGGTILRKAATMVDAMFSISNYGCQFAFGLLDEASTEEEVELALEFLWLSMRSNARNLVGMENDHGYGIMNFLLHEKAHYLTPKCLQILFRIVGVDIELAKAQVQRESAIRNMQALQYFILDYSLWQKAPGTATAKLLFSTLYSCLAADDESIRERNRTQLQSVSFVRQLLYVLMDPTVTLDILRVIVDVVLVCLTSPTRESTLESNFADVTSFLAGTLSPRFGCHWREVSEEEISPEFVTYTLASPTGRLCLSPRGSQRLDGTFWDAKVQHGQKENPGQPKPSARFAVHQSNVQELLLETLLKAVQKLDIKENKDHGDDYDGSVSDTAVIGESRAVTLATTAGVSGGASRMQLSNPSRLTGFRKYLGLRWIEYFLFPGEETEFSLGVAPSTVIAALRLLCALLGNARYEAVFKKEGYYRLLAQGLPCNHAVFSHLAVEEDLRCFPFQKMWYALFGAVLGAPIDGVPLEIRFESEYLCRDFEANIQRDHVVNSNMLIVIMVLLRRHYNDPVAMVNTMGDSAAEDLSTIPATAVNEENVSPTRPTDQGNVYHTEVFDFLQHIFEKMPSLPSLFLSGGEKMPLEFMEELTRLIFAAARAYLVEQYPHSQEHITIVLQNKQVAVNEYNIAVGEAELAEEAAASDSSGNDPFLHHTVAARGLRLLITLLMKFLLDAPNGQDLVEEFIDGTANASVVLPPLHNGLLLRFQSLVVMGLLDHIRAKFADEEILAKHKRFGVNVREFVKFVVGKMHCWQRAQHGDGCPAVIACCGQTHFIGGPSRLLELVLFILAEANAGLAGANGMGSSSPAAPLTLGGILSETLSKGKKRRPLRQLMGRMTRSTELENLFSELYSALNAVILHVFHGRGAEVGDVELEAMLQQIHLHREVVLDSQNNQDKIFLTCFCRYLLQLLADSSVVRLQEVASQLWVDLILLQRAFMDDLLTVEIRKSGTPPYSVNLMKNGFDTLLECATRSKGLQEHEIVQSPSFGRFAKWLELVGPPLKELESSLDRVYINAVMENKESVHEIWATYHKKAAHRRIKYEKQFDARCDWLVSMENVESLLRIQQTEFRRQLKWRQDRVDRQKFIIANRSRYELVPATSHQFSWRLDFTEGPYRMRKRLSRIVQEASNDLQRPRRRNSESDVILHAGRSRVKSATIKNRMTRQRSDESVPAKHHLIATKRALSSGGSTSAVLSSREHLRKGSFESLFNKYVKKERRPSRRESWRFRRLSTRQESIHNGDESDGEVEVGAGEKSGVENSVIAESAASTSNVAIEEVVDEKLRPLLVPGDEITDIYDCLRIDGMDSCPGVFLLCNDHVYIIDNYQRLNQQLPSPPGSLENDFARQSSQIRVTEVPLGSTTLLERRLSWRLQESPQHVHQTVTRSKDIHQCRFWAYEDITELHKRRYQLRHVALEIFANDGRNYLVTLESPEQRELVFHALLNKCPNVQGAASGLDGVSSGGDLYSQLRKLLRNTMTERWVQGDISNFAYLMHLNTLAGRSYNDLTQYPVFPWVLADYDSEILDLSDSGVYRDLRKPMGAIRREEEFRTRYEGLMESVGTVDGDESADNPLGSRPFHYGTHYSSAAITLHYLMRLEPFTSHFRRLHGGKYDHADRLFTSIVGAWKSAAGFEGAQNGTQDVKELIPEFFYLPEFLENVNDRAFGTSQTGVVVGDVELPPWANGSPTEFVRMNRAALESPYVSANLHHWIDLIFGFKQQGPAAIEACNVFYHLTYEGSVDLDAITDPSTKRAILQITEFGQTPSQLFRTPHPVRAASAVPVTSNSSFFGGSLGPLSGSTNCQVGSTENGIETDSNRAAASPVTARVALASSFLEGGELITRMQTMLSSGPGLSGTFVGATEAIPSPVLENSALLKQEVRRQVPVNPLLAFYRRGQQTSSAVPISSTSIRHIAWSSGRVGREDRVAAVGVKCLLIPPRNNEYLAWGFQDRSVKFITAGSTDIGGHGADSKVVASLELDVDIDVATITTDGRIVITSSPGLPVLRLWRFNSSRRSLAASIAAASGTSSASATSSSAAAMATSLAAASSLSGPHRRRTYTTMGLSSTRSLTLIGTVGTPAHCQRITALQASRAYSILVSGCAGGVAILWDLNRRRFIRQLPSIDAVTGARSITAICINEVTGDIVVATGSTFGVYNINGALRVRLDDSVVIFQDPTALSPVSITSLAVNRGESCEWGAEKHVVTGHADGTLCIWAYSQAGARDQTQRSRKKDDWIIELQGRHKVMPNSAITALCITPDKRKLFTGTQDGQLSVWTATLSNSSPTSVHR</sequence>
<evidence type="ECO:0000313" key="7">
    <source>
        <dbReference type="Proteomes" id="UP000002640"/>
    </source>
</evidence>
<dbReference type="SUPFAM" id="SSF81837">
    <property type="entry name" value="BEACH domain"/>
    <property type="match status" value="1"/>
</dbReference>
<dbReference type="GeneID" id="20663510"/>
<protein>
    <recommendedName>
        <fullName evidence="8">BEACH domain-containing protein</fullName>
    </recommendedName>
</protein>
<feature type="domain" description="BEACH-type PH" evidence="5">
    <location>
        <begin position="1743"/>
        <end position="1897"/>
    </location>
</feature>
<dbReference type="InterPro" id="IPR051944">
    <property type="entry name" value="BEACH_domain_protein"/>
</dbReference>
<dbReference type="SMR" id="G4ZQR6"/>
<dbReference type="OMA" id="LWVERTR"/>
<proteinExistence type="predicted"/>
<dbReference type="InterPro" id="IPR000409">
    <property type="entry name" value="BEACH_dom"/>
</dbReference>
<keyword evidence="7" id="KW-1185">Reference proteome</keyword>
<evidence type="ECO:0000256" key="3">
    <source>
        <dbReference type="PROSITE-ProRule" id="PRU00221"/>
    </source>
</evidence>
<keyword evidence="2" id="KW-0677">Repeat</keyword>
<dbReference type="InterPro" id="IPR036372">
    <property type="entry name" value="BEACH_dom_sf"/>
</dbReference>
<dbReference type="InterPro" id="IPR015943">
    <property type="entry name" value="WD40/YVTN_repeat-like_dom_sf"/>
</dbReference>
<dbReference type="FunFam" id="1.10.1540.10:FF:000001">
    <property type="entry name" value="neurobeachin isoform X1"/>
    <property type="match status" value="1"/>
</dbReference>